<feature type="non-terminal residue" evidence="1">
    <location>
        <position position="1"/>
    </location>
</feature>
<evidence type="ECO:0000313" key="1">
    <source>
        <dbReference type="EMBL" id="GFD57373.1"/>
    </source>
</evidence>
<comment type="caution">
    <text evidence="1">The sequence shown here is derived from an EMBL/GenBank/DDBJ whole genome shotgun (WGS) entry which is preliminary data.</text>
</comment>
<gene>
    <name evidence="1" type="ORF">Tci_929342</name>
</gene>
<dbReference type="AlphaFoldDB" id="A0A699XDY3"/>
<organism evidence="1">
    <name type="scientific">Tanacetum cinerariifolium</name>
    <name type="common">Dalmatian daisy</name>
    <name type="synonym">Chrysanthemum cinerariifolium</name>
    <dbReference type="NCBI Taxonomy" id="118510"/>
    <lineage>
        <taxon>Eukaryota</taxon>
        <taxon>Viridiplantae</taxon>
        <taxon>Streptophyta</taxon>
        <taxon>Embryophyta</taxon>
        <taxon>Tracheophyta</taxon>
        <taxon>Spermatophyta</taxon>
        <taxon>Magnoliopsida</taxon>
        <taxon>eudicotyledons</taxon>
        <taxon>Gunneridae</taxon>
        <taxon>Pentapetalae</taxon>
        <taxon>asterids</taxon>
        <taxon>campanulids</taxon>
        <taxon>Asterales</taxon>
        <taxon>Asteraceae</taxon>
        <taxon>Asteroideae</taxon>
        <taxon>Anthemideae</taxon>
        <taxon>Anthemidinae</taxon>
        <taxon>Tanacetum</taxon>
    </lineage>
</organism>
<proteinExistence type="predicted"/>
<name>A0A699XDY3_TANCI</name>
<dbReference type="EMBL" id="BKCJ011840283">
    <property type="protein sequence ID" value="GFD57373.1"/>
    <property type="molecule type" value="Genomic_DNA"/>
</dbReference>
<reference evidence="1" key="1">
    <citation type="journal article" date="2019" name="Sci. Rep.">
        <title>Draft genome of Tanacetum cinerariifolium, the natural source of mosquito coil.</title>
        <authorList>
            <person name="Yamashiro T."/>
            <person name="Shiraishi A."/>
            <person name="Satake H."/>
            <person name="Nakayama K."/>
        </authorList>
    </citation>
    <scope>NUCLEOTIDE SEQUENCE</scope>
</reference>
<accession>A0A699XDY3</accession>
<sequence>LSAKQLKQIIMQSAKPLTGTMVFKPGSTTEKVDFTSLSKSGGIVNAYEAVILAGKVKGERKK</sequence>
<protein>
    <submittedName>
        <fullName evidence="1">Uncharacterized protein</fullName>
    </submittedName>
</protein>